<dbReference type="GO" id="GO:0006310">
    <property type="term" value="P:DNA recombination"/>
    <property type="evidence" value="ECO:0007669"/>
    <property type="project" value="UniProtKB-KW"/>
</dbReference>
<dbReference type="Proteomes" id="UP000297597">
    <property type="component" value="Unassembled WGS sequence"/>
</dbReference>
<keyword evidence="4 6" id="KW-0238">DNA-binding</keyword>
<dbReference type="InterPro" id="IPR011010">
    <property type="entry name" value="DNA_brk_join_enz"/>
</dbReference>
<dbReference type="AlphaFoldDB" id="A0A4Y7RWY4"/>
<evidence type="ECO:0000256" key="3">
    <source>
        <dbReference type="ARBA" id="ARBA00022908"/>
    </source>
</evidence>
<comment type="similarity">
    <text evidence="2">Belongs to the 'phage' integrase family.</text>
</comment>
<dbReference type="RefSeq" id="WP_134212206.1">
    <property type="nucleotide sequence ID" value="NZ_QFFZ01000002.1"/>
</dbReference>
<dbReference type="CDD" id="cd01189">
    <property type="entry name" value="INT_ICEBs1_C_like"/>
    <property type="match status" value="1"/>
</dbReference>
<keyword evidence="10" id="KW-1185">Reference proteome</keyword>
<reference evidence="9 10" key="1">
    <citation type="journal article" date="2018" name="Environ. Microbiol.">
        <title>Novel energy conservation strategies and behaviour of Pelotomaculum schinkii driving syntrophic propionate catabolism.</title>
        <authorList>
            <person name="Hidalgo-Ahumada C.A.P."/>
            <person name="Nobu M.K."/>
            <person name="Narihiro T."/>
            <person name="Tamaki H."/>
            <person name="Liu W.T."/>
            <person name="Kamagata Y."/>
            <person name="Stams A.J.M."/>
            <person name="Imachi H."/>
            <person name="Sousa D.Z."/>
        </authorList>
    </citation>
    <scope>NUCLEOTIDE SEQUENCE [LARGE SCALE GENOMIC DNA]</scope>
    <source>
        <strain evidence="9 10">MGP</strain>
    </source>
</reference>
<evidence type="ECO:0000256" key="4">
    <source>
        <dbReference type="ARBA" id="ARBA00023125"/>
    </source>
</evidence>
<dbReference type="InterPro" id="IPR044068">
    <property type="entry name" value="CB"/>
</dbReference>
<dbReference type="PROSITE" id="PS51900">
    <property type="entry name" value="CB"/>
    <property type="match status" value="1"/>
</dbReference>
<dbReference type="SUPFAM" id="SSF56349">
    <property type="entry name" value="DNA breaking-rejoining enzymes"/>
    <property type="match status" value="1"/>
</dbReference>
<dbReference type="InterPro" id="IPR013762">
    <property type="entry name" value="Integrase-like_cat_sf"/>
</dbReference>
<dbReference type="InterPro" id="IPR028259">
    <property type="entry name" value="AP2-like_int_N"/>
</dbReference>
<protein>
    <submittedName>
        <fullName evidence="9">Tyrosine recombinase XerD</fullName>
    </submittedName>
</protein>
<name>A0A4Y7RWY4_9FIRM</name>
<organism evidence="9 10">
    <name type="scientific">Pelotomaculum propionicicum</name>
    <dbReference type="NCBI Taxonomy" id="258475"/>
    <lineage>
        <taxon>Bacteria</taxon>
        <taxon>Bacillati</taxon>
        <taxon>Bacillota</taxon>
        <taxon>Clostridia</taxon>
        <taxon>Eubacteriales</taxon>
        <taxon>Desulfotomaculaceae</taxon>
        <taxon>Pelotomaculum</taxon>
    </lineage>
</organism>
<dbReference type="Gene3D" id="1.10.443.10">
    <property type="entry name" value="Intergrase catalytic core"/>
    <property type="match status" value="1"/>
</dbReference>
<sequence>MNGSIQKYGCICKKKRCTCGKTRYRYVVDVGINPATGRRKQEKKGGFLTRDEAQTACNAVIYELNHGTYIKESSTLFKDFAGDWLKTYQKTHNVKVSTVRVRRHEISLLMPYFKYLKIKDITKKKYQDALNDLKDKKYSDNTLSGVHSTGRMIFAKAVEWDMIKKDPTQFAKVPRTRKTVKELEENKELPKYLEKEELAAFLRTAKEKGLDRDYIIFRTLAYTGLRAGELCALKWKDIHFKEGAISITKTYYNPTNNAEKYELLTPKTAKSQRVIEVDRAVLSDLERYKVEQKSVKMRFRPTYHDEDFVFAKTKKHPGYPETIKKIEIRMTRLLKLAKLNETLTPHSLRHTHTSLLAEAGVGLPEIMDRLGHTDDDTTKRIYLHVTKTMKKEASQKFSELMRSLLSEN</sequence>
<dbReference type="Gene3D" id="1.10.150.130">
    <property type="match status" value="1"/>
</dbReference>
<dbReference type="Pfam" id="PF14657">
    <property type="entry name" value="Arm-DNA-bind_4"/>
    <property type="match status" value="1"/>
</dbReference>
<comment type="caution">
    <text evidence="9">The sequence shown here is derived from an EMBL/GenBank/DDBJ whole genome shotgun (WGS) entry which is preliminary data.</text>
</comment>
<dbReference type="InterPro" id="IPR010998">
    <property type="entry name" value="Integrase_recombinase_N"/>
</dbReference>
<dbReference type="Pfam" id="PF00589">
    <property type="entry name" value="Phage_integrase"/>
    <property type="match status" value="1"/>
</dbReference>
<feature type="domain" description="Core-binding (CB)" evidence="8">
    <location>
        <begin position="75"/>
        <end position="158"/>
    </location>
</feature>
<dbReference type="EMBL" id="QFFZ01000002">
    <property type="protein sequence ID" value="TEB13421.1"/>
    <property type="molecule type" value="Genomic_DNA"/>
</dbReference>
<dbReference type="PROSITE" id="PS51898">
    <property type="entry name" value="TYR_RECOMBINASE"/>
    <property type="match status" value="1"/>
</dbReference>
<gene>
    <name evidence="9" type="primary">xerD_1</name>
    <name evidence="9" type="ORF">Pmgp_00315</name>
</gene>
<evidence type="ECO:0000259" key="8">
    <source>
        <dbReference type="PROSITE" id="PS51900"/>
    </source>
</evidence>
<accession>A0A4Y7RWY4</accession>
<feature type="domain" description="Tyr recombinase" evidence="7">
    <location>
        <begin position="188"/>
        <end position="395"/>
    </location>
</feature>
<evidence type="ECO:0000256" key="5">
    <source>
        <dbReference type="ARBA" id="ARBA00023172"/>
    </source>
</evidence>
<evidence type="ECO:0000256" key="1">
    <source>
        <dbReference type="ARBA" id="ARBA00003283"/>
    </source>
</evidence>
<evidence type="ECO:0000256" key="6">
    <source>
        <dbReference type="PROSITE-ProRule" id="PRU01248"/>
    </source>
</evidence>
<dbReference type="Pfam" id="PF14659">
    <property type="entry name" value="Phage_int_SAM_3"/>
    <property type="match status" value="1"/>
</dbReference>
<dbReference type="InterPro" id="IPR050090">
    <property type="entry name" value="Tyrosine_recombinase_XerCD"/>
</dbReference>
<dbReference type="InterPro" id="IPR002104">
    <property type="entry name" value="Integrase_catalytic"/>
</dbReference>
<proteinExistence type="inferred from homology"/>
<keyword evidence="3" id="KW-0229">DNA integration</keyword>
<dbReference type="PANTHER" id="PTHR30349:SF64">
    <property type="entry name" value="PROPHAGE INTEGRASE INTD-RELATED"/>
    <property type="match status" value="1"/>
</dbReference>
<dbReference type="PANTHER" id="PTHR30349">
    <property type="entry name" value="PHAGE INTEGRASE-RELATED"/>
    <property type="match status" value="1"/>
</dbReference>
<evidence type="ECO:0000313" key="10">
    <source>
        <dbReference type="Proteomes" id="UP000297597"/>
    </source>
</evidence>
<keyword evidence="5" id="KW-0233">DNA recombination</keyword>
<dbReference type="InterPro" id="IPR004107">
    <property type="entry name" value="Integrase_SAM-like_N"/>
</dbReference>
<evidence type="ECO:0000256" key="2">
    <source>
        <dbReference type="ARBA" id="ARBA00008857"/>
    </source>
</evidence>
<evidence type="ECO:0000259" key="7">
    <source>
        <dbReference type="PROSITE" id="PS51898"/>
    </source>
</evidence>
<dbReference type="GO" id="GO:0003677">
    <property type="term" value="F:DNA binding"/>
    <property type="evidence" value="ECO:0007669"/>
    <property type="project" value="UniProtKB-UniRule"/>
</dbReference>
<dbReference type="OrthoDB" id="9785687at2"/>
<comment type="function">
    <text evidence="1">Site-specific tyrosine recombinase, which acts by catalyzing the cutting and rejoining of the recombining DNA molecules.</text>
</comment>
<evidence type="ECO:0000313" key="9">
    <source>
        <dbReference type="EMBL" id="TEB13421.1"/>
    </source>
</evidence>
<dbReference type="GO" id="GO:0015074">
    <property type="term" value="P:DNA integration"/>
    <property type="evidence" value="ECO:0007669"/>
    <property type="project" value="UniProtKB-KW"/>
</dbReference>